<keyword evidence="2" id="KW-1185">Reference proteome</keyword>
<protein>
    <submittedName>
        <fullName evidence="1">Four helix bundle protein</fullName>
    </submittedName>
</protein>
<dbReference type="RefSeq" id="WP_091363465.1">
    <property type="nucleotide sequence ID" value="NZ_FMXA01000005.1"/>
</dbReference>
<dbReference type="InterPro" id="IPR012657">
    <property type="entry name" value="23S_rRNA-intervening_sequence"/>
</dbReference>
<dbReference type="GeneID" id="96991489"/>
<dbReference type="Pfam" id="PF05635">
    <property type="entry name" value="23S_rRNA_IVP"/>
    <property type="match status" value="1"/>
</dbReference>
<proteinExistence type="predicted"/>
<dbReference type="PANTHER" id="PTHR38471">
    <property type="entry name" value="FOUR HELIX BUNDLE PROTEIN"/>
    <property type="match status" value="1"/>
</dbReference>
<sequence>MRGSFKTLSVYQDALHLVNLSYELIKIFPKQEKYNLSDQLRRACTSVTLNIAEGNGSHS</sequence>
<dbReference type="OrthoDB" id="2888923at2"/>
<evidence type="ECO:0000313" key="2">
    <source>
        <dbReference type="Proteomes" id="UP000199689"/>
    </source>
</evidence>
<dbReference type="STRING" id="209880.SAMN02910343_00484"/>
<dbReference type="NCBIfam" id="TIGR02436">
    <property type="entry name" value="four helix bundle protein"/>
    <property type="match status" value="1"/>
</dbReference>
<dbReference type="Proteomes" id="UP000199689">
    <property type="component" value="Unassembled WGS sequence"/>
</dbReference>
<reference evidence="1 2" key="1">
    <citation type="submission" date="2016-10" db="EMBL/GenBank/DDBJ databases">
        <authorList>
            <person name="de Groot N.N."/>
        </authorList>
    </citation>
    <scope>NUCLEOTIDE SEQUENCE [LARGE SCALE GENOMIC DNA]</scope>
    <source>
        <strain evidence="1 2">DSM 15230</strain>
    </source>
</reference>
<name>A0A1G5VAE5_9FIRM</name>
<dbReference type="SUPFAM" id="SSF158446">
    <property type="entry name" value="IVS-encoded protein-like"/>
    <property type="match status" value="1"/>
</dbReference>
<dbReference type="Gene3D" id="1.20.1440.60">
    <property type="entry name" value="23S rRNA-intervening sequence"/>
    <property type="match status" value="1"/>
</dbReference>
<accession>A0A1G5VAE5</accession>
<dbReference type="AlphaFoldDB" id="A0A1G5VAE5"/>
<evidence type="ECO:0000313" key="1">
    <source>
        <dbReference type="EMBL" id="SDA42366.1"/>
    </source>
</evidence>
<dbReference type="EMBL" id="FMXA01000005">
    <property type="protein sequence ID" value="SDA42366.1"/>
    <property type="molecule type" value="Genomic_DNA"/>
</dbReference>
<dbReference type="InterPro" id="IPR036583">
    <property type="entry name" value="23S_rRNA_IVS_sf"/>
</dbReference>
<gene>
    <name evidence="1" type="ORF">SAMN02910343_00484</name>
</gene>
<organism evidence="1 2">
    <name type="scientific">Allisonella histaminiformans</name>
    <dbReference type="NCBI Taxonomy" id="209880"/>
    <lineage>
        <taxon>Bacteria</taxon>
        <taxon>Bacillati</taxon>
        <taxon>Bacillota</taxon>
        <taxon>Negativicutes</taxon>
        <taxon>Veillonellales</taxon>
        <taxon>Veillonellaceae</taxon>
        <taxon>Allisonella</taxon>
    </lineage>
</organism>
<dbReference type="PANTHER" id="PTHR38471:SF2">
    <property type="entry name" value="FOUR HELIX BUNDLE PROTEIN"/>
    <property type="match status" value="1"/>
</dbReference>